<sequence>MLINGVPRRLSSGNRAVTSAVSPECDSARTTSPGVIMPRSPWLASPGCTKKAGVPVLARVAAILPPMWPDLPMPVTTTRPEQARMSSQARSKPSSICSIKAPMACCSSVRVRMALARSWLEEEVASVIGEIVARRGVSLKDQVPAVAWPLPSQTR</sequence>
<dbReference type="AlphaFoldDB" id="A0A1B8P4T1"/>
<reference evidence="2 3" key="1">
    <citation type="submission" date="2016-06" db="EMBL/GenBank/DDBJ databases">
        <title>Genome sequence of halotolerant plant growth promoting strain of Halomonas elongata HEK1 isolated from salterns of Rann of Kutch, Gujarat, India.</title>
        <authorList>
            <person name="Gaba S."/>
            <person name="Singh R.N."/>
            <person name="Abrol S."/>
            <person name="Kaushik R."/>
            <person name="Saxena A.K."/>
        </authorList>
    </citation>
    <scope>NUCLEOTIDE SEQUENCE [LARGE SCALE GENOMIC DNA]</scope>
    <source>
        <strain evidence="2 3">HEK1</strain>
    </source>
</reference>
<dbReference type="Proteomes" id="UP000092504">
    <property type="component" value="Unassembled WGS sequence"/>
</dbReference>
<proteinExistence type="predicted"/>
<evidence type="ECO:0000313" key="3">
    <source>
        <dbReference type="Proteomes" id="UP000092504"/>
    </source>
</evidence>
<name>A0A1B8P4T1_HALEL</name>
<comment type="caution">
    <text evidence="2">The sequence shown here is derived from an EMBL/GenBank/DDBJ whole genome shotgun (WGS) entry which is preliminary data.</text>
</comment>
<accession>A0A1B8P4T1</accession>
<feature type="region of interest" description="Disordered" evidence="1">
    <location>
        <begin position="13"/>
        <end position="32"/>
    </location>
</feature>
<evidence type="ECO:0000256" key="1">
    <source>
        <dbReference type="SAM" id="MobiDB-lite"/>
    </source>
</evidence>
<dbReference type="EMBL" id="MAJD01000001">
    <property type="protein sequence ID" value="OBX37267.1"/>
    <property type="molecule type" value="Genomic_DNA"/>
</dbReference>
<gene>
    <name evidence="2" type="ORF">A8U91_01625</name>
</gene>
<protein>
    <submittedName>
        <fullName evidence="2">Uncharacterized protein</fullName>
    </submittedName>
</protein>
<evidence type="ECO:0000313" key="2">
    <source>
        <dbReference type="EMBL" id="OBX37267.1"/>
    </source>
</evidence>
<organism evidence="2 3">
    <name type="scientific">Halomonas elongata</name>
    <dbReference type="NCBI Taxonomy" id="2746"/>
    <lineage>
        <taxon>Bacteria</taxon>
        <taxon>Pseudomonadati</taxon>
        <taxon>Pseudomonadota</taxon>
        <taxon>Gammaproteobacteria</taxon>
        <taxon>Oceanospirillales</taxon>
        <taxon>Halomonadaceae</taxon>
        <taxon>Halomonas</taxon>
    </lineage>
</organism>